<organism evidence="2 3">
    <name type="scientific">Pseudidiomarina halophila</name>
    <dbReference type="NCBI Taxonomy" id="1449799"/>
    <lineage>
        <taxon>Bacteria</taxon>
        <taxon>Pseudomonadati</taxon>
        <taxon>Pseudomonadota</taxon>
        <taxon>Gammaproteobacteria</taxon>
        <taxon>Alteromonadales</taxon>
        <taxon>Idiomarinaceae</taxon>
        <taxon>Pseudidiomarina</taxon>
    </lineage>
</organism>
<keyword evidence="1" id="KW-1133">Transmembrane helix</keyword>
<keyword evidence="3" id="KW-1185">Reference proteome</keyword>
<comment type="caution">
    <text evidence="2">The sequence shown here is derived from an EMBL/GenBank/DDBJ whole genome shotgun (WGS) entry which is preliminary data.</text>
</comment>
<dbReference type="AlphaFoldDB" id="A0A432Y163"/>
<reference evidence="3" key="1">
    <citation type="journal article" date="2018" name="Front. Microbiol.">
        <title>Genome-Based Analysis Reveals the Taxonomy and Diversity of the Family Idiomarinaceae.</title>
        <authorList>
            <person name="Liu Y."/>
            <person name="Lai Q."/>
            <person name="Shao Z."/>
        </authorList>
    </citation>
    <scope>NUCLEOTIDE SEQUENCE [LARGE SCALE GENOMIC DNA]</scope>
    <source>
        <strain evidence="3">BH195</strain>
    </source>
</reference>
<gene>
    <name evidence="2" type="ORF">CWI69_04635</name>
</gene>
<evidence type="ECO:0000313" key="2">
    <source>
        <dbReference type="EMBL" id="RUO54700.1"/>
    </source>
</evidence>
<protein>
    <submittedName>
        <fullName evidence="2">Uncharacterized protein</fullName>
    </submittedName>
</protein>
<evidence type="ECO:0000313" key="3">
    <source>
        <dbReference type="Proteomes" id="UP000287198"/>
    </source>
</evidence>
<proteinExistence type="predicted"/>
<dbReference type="SUPFAM" id="SSF103473">
    <property type="entry name" value="MFS general substrate transporter"/>
    <property type="match status" value="1"/>
</dbReference>
<evidence type="ECO:0000256" key="1">
    <source>
        <dbReference type="SAM" id="Phobius"/>
    </source>
</evidence>
<keyword evidence="1" id="KW-0812">Transmembrane</keyword>
<name>A0A432Y163_9GAMM</name>
<keyword evidence="1" id="KW-0472">Membrane</keyword>
<feature type="transmembrane region" description="Helical" evidence="1">
    <location>
        <begin position="72"/>
        <end position="95"/>
    </location>
</feature>
<sequence length="96" mass="10405">MKSSITKRIGSLAVIVAGLLAAVLAPAGGNTASWRWFGLFLIVLGVYFLLGQKTTDEQRTAEAEQRAESPPLRWYQSPILWVPVIVAVVAILSLLV</sequence>
<dbReference type="RefSeq" id="WP_126762313.1">
    <property type="nucleotide sequence ID" value="NZ_JBHLTZ010000004.1"/>
</dbReference>
<feature type="transmembrane region" description="Helical" evidence="1">
    <location>
        <begin position="34"/>
        <end position="51"/>
    </location>
</feature>
<dbReference type="InterPro" id="IPR036259">
    <property type="entry name" value="MFS_trans_sf"/>
</dbReference>
<dbReference type="EMBL" id="PIPW01000001">
    <property type="protein sequence ID" value="RUO54700.1"/>
    <property type="molecule type" value="Genomic_DNA"/>
</dbReference>
<dbReference type="Proteomes" id="UP000287198">
    <property type="component" value="Unassembled WGS sequence"/>
</dbReference>
<accession>A0A432Y163</accession>